<protein>
    <submittedName>
        <fullName evidence="1">Uncharacterized protein</fullName>
    </submittedName>
</protein>
<gene>
    <name evidence="1" type="ORF">DC094_16415</name>
</gene>
<keyword evidence="2" id="KW-1185">Reference proteome</keyword>
<evidence type="ECO:0000313" key="2">
    <source>
        <dbReference type="Proteomes" id="UP000244906"/>
    </source>
</evidence>
<accession>A0A2V1GUD7</accession>
<comment type="caution">
    <text evidence="1">The sequence shown here is derived from an EMBL/GenBank/DDBJ whole genome shotgun (WGS) entry which is preliminary data.</text>
</comment>
<proteinExistence type="predicted"/>
<evidence type="ECO:0000313" key="1">
    <source>
        <dbReference type="EMBL" id="PVZ66287.1"/>
    </source>
</evidence>
<sequence>MITINSVRRQHQGSISISGLCKPSRLKARWLLQEAMIAARSGGLLLIAPPRWVQELLAEMPAYRDKVLQVFSHPKYSQSDLLHKALQQSPCRNIWVWGDQFSEYSDSRLICFSQYLTAAATDCLQLRESAAGLRISNEISGRFFLMAREPRGVKNPAIKTARRPVFRSILAPVLTPLLQQKYMAL</sequence>
<dbReference type="RefSeq" id="WP_116688208.1">
    <property type="nucleotide sequence ID" value="NZ_CAWNYD010000008.1"/>
</dbReference>
<reference evidence="1 2" key="1">
    <citation type="submission" date="2018-04" db="EMBL/GenBank/DDBJ databases">
        <title>Thalassorhabdus spongiae gen. nov., sp. nov., isolated from a marine sponge in South-West Iceland.</title>
        <authorList>
            <person name="Knobloch S."/>
            <person name="Daussin A."/>
            <person name="Johannsson R."/>
            <person name="Marteinsson V.T."/>
        </authorList>
    </citation>
    <scope>NUCLEOTIDE SEQUENCE [LARGE SCALE GENOMIC DNA]</scope>
    <source>
        <strain evidence="1 2">Hp12</strain>
    </source>
</reference>
<dbReference type="AlphaFoldDB" id="A0A2V1GUD7"/>
<dbReference type="Proteomes" id="UP000244906">
    <property type="component" value="Unassembled WGS sequence"/>
</dbReference>
<name>A0A2V1GUD7_9GAMM</name>
<organism evidence="1 2">
    <name type="scientific">Pelagibaculum spongiae</name>
    <dbReference type="NCBI Taxonomy" id="2080658"/>
    <lineage>
        <taxon>Bacteria</taxon>
        <taxon>Pseudomonadati</taxon>
        <taxon>Pseudomonadota</taxon>
        <taxon>Gammaproteobacteria</taxon>
        <taxon>Oceanospirillales</taxon>
        <taxon>Pelagibaculum</taxon>
    </lineage>
</organism>
<dbReference type="EMBL" id="QDDL01000008">
    <property type="protein sequence ID" value="PVZ66287.1"/>
    <property type="molecule type" value="Genomic_DNA"/>
</dbReference>